<dbReference type="EMBL" id="MU275966">
    <property type="protein sequence ID" value="KAI0044956.1"/>
    <property type="molecule type" value="Genomic_DNA"/>
</dbReference>
<evidence type="ECO:0000313" key="1">
    <source>
        <dbReference type="EMBL" id="KAI0044956.1"/>
    </source>
</evidence>
<evidence type="ECO:0000313" key="2">
    <source>
        <dbReference type="Proteomes" id="UP000814033"/>
    </source>
</evidence>
<proteinExistence type="predicted"/>
<organism evidence="1 2">
    <name type="scientific">Auriscalpium vulgare</name>
    <dbReference type="NCBI Taxonomy" id="40419"/>
    <lineage>
        <taxon>Eukaryota</taxon>
        <taxon>Fungi</taxon>
        <taxon>Dikarya</taxon>
        <taxon>Basidiomycota</taxon>
        <taxon>Agaricomycotina</taxon>
        <taxon>Agaricomycetes</taxon>
        <taxon>Russulales</taxon>
        <taxon>Auriscalpiaceae</taxon>
        <taxon>Auriscalpium</taxon>
    </lineage>
</organism>
<dbReference type="Proteomes" id="UP000814033">
    <property type="component" value="Unassembled WGS sequence"/>
</dbReference>
<reference evidence="1" key="2">
    <citation type="journal article" date="2022" name="New Phytol.">
        <title>Evolutionary transition to the ectomycorrhizal habit in the genomes of a hyperdiverse lineage of mushroom-forming fungi.</title>
        <authorList>
            <person name="Looney B."/>
            <person name="Miyauchi S."/>
            <person name="Morin E."/>
            <person name="Drula E."/>
            <person name="Courty P.E."/>
            <person name="Kohler A."/>
            <person name="Kuo A."/>
            <person name="LaButti K."/>
            <person name="Pangilinan J."/>
            <person name="Lipzen A."/>
            <person name="Riley R."/>
            <person name="Andreopoulos W."/>
            <person name="He G."/>
            <person name="Johnson J."/>
            <person name="Nolan M."/>
            <person name="Tritt A."/>
            <person name="Barry K.W."/>
            <person name="Grigoriev I.V."/>
            <person name="Nagy L.G."/>
            <person name="Hibbett D."/>
            <person name="Henrissat B."/>
            <person name="Matheny P.B."/>
            <person name="Labbe J."/>
            <person name="Martin F.M."/>
        </authorList>
    </citation>
    <scope>NUCLEOTIDE SEQUENCE</scope>
    <source>
        <strain evidence="1">FP105234-sp</strain>
    </source>
</reference>
<keyword evidence="2" id="KW-1185">Reference proteome</keyword>
<sequence length="523" mass="59938">MPDAAPRYSRRPAVDFVRHSFSIAPVCTEFPHRRDGDGCGTWSTAVHPEGALYFYDLERRIYTDVDMYNARYREEIERMIYQLHICLKEQPLQPEDYDLVVDLEPDGGPEDFAWRYYYVDHKSRTPFWLHHVDMSQHISEMRGVTSPAHVKHYLESQYWFHWSFYPAGTRPIPQDAYHDLMGILIHGCIDSITSDTSTAPYSTADKRHMVELLRDAKSTVGKESQYLTVSVTRLLAIFAHYKWVYCHGQPHARLDAGHSVYGERPKGRSWLITLLSPLLFYAPEVHLADIEKLWTDEIIVAVDWKKFIDKLLGEWREFILYATVIMTVNVGFLAIPGVVPVNNDNSVSTSLPAQITSYLSVLGSIGSIIVGLVLVRHNRAKSDDHPSTASQYMTRNKHPRLGMEPLAIIMSLPYALLQWAMLMFLVALLLLCFSSTDIQTRVPVGVFSGITAALMVWCIYHLWMTGDVSLRHWVGSITPPFAQVAMDWVMNKPERGRWATVRDILARVSSTTRRFVDHHVNNV</sequence>
<comment type="caution">
    <text evidence="1">The sequence shown here is derived from an EMBL/GenBank/DDBJ whole genome shotgun (WGS) entry which is preliminary data.</text>
</comment>
<protein>
    <submittedName>
        <fullName evidence="1">Uncharacterized protein</fullName>
    </submittedName>
</protein>
<gene>
    <name evidence="1" type="ORF">FA95DRAFT_186460</name>
</gene>
<accession>A0ACB8RMT1</accession>
<name>A0ACB8RMT1_9AGAM</name>
<reference evidence="1" key="1">
    <citation type="submission" date="2021-02" db="EMBL/GenBank/DDBJ databases">
        <authorList>
            <consortium name="DOE Joint Genome Institute"/>
            <person name="Ahrendt S."/>
            <person name="Looney B.P."/>
            <person name="Miyauchi S."/>
            <person name="Morin E."/>
            <person name="Drula E."/>
            <person name="Courty P.E."/>
            <person name="Chicoki N."/>
            <person name="Fauchery L."/>
            <person name="Kohler A."/>
            <person name="Kuo A."/>
            <person name="Labutti K."/>
            <person name="Pangilinan J."/>
            <person name="Lipzen A."/>
            <person name="Riley R."/>
            <person name="Andreopoulos W."/>
            <person name="He G."/>
            <person name="Johnson J."/>
            <person name="Barry K.W."/>
            <person name="Grigoriev I.V."/>
            <person name="Nagy L."/>
            <person name="Hibbett D."/>
            <person name="Henrissat B."/>
            <person name="Matheny P.B."/>
            <person name="Labbe J."/>
            <person name="Martin F."/>
        </authorList>
    </citation>
    <scope>NUCLEOTIDE SEQUENCE</scope>
    <source>
        <strain evidence="1">FP105234-sp</strain>
    </source>
</reference>